<dbReference type="Proteomes" id="UP000800040">
    <property type="component" value="Unassembled WGS sequence"/>
</dbReference>
<evidence type="ECO:0000256" key="1">
    <source>
        <dbReference type="SAM" id="MobiDB-lite"/>
    </source>
</evidence>
<feature type="compositionally biased region" description="Acidic residues" evidence="1">
    <location>
        <begin position="71"/>
        <end position="82"/>
    </location>
</feature>
<protein>
    <submittedName>
        <fullName evidence="2">Uncharacterized protein</fullName>
    </submittedName>
</protein>
<dbReference type="AlphaFoldDB" id="A0A6A5KK28"/>
<keyword evidence="3" id="KW-1185">Reference proteome</keyword>
<feature type="compositionally biased region" description="Polar residues" evidence="1">
    <location>
        <begin position="47"/>
        <end position="64"/>
    </location>
</feature>
<feature type="compositionally biased region" description="Basic and acidic residues" evidence="1">
    <location>
        <begin position="306"/>
        <end position="315"/>
    </location>
</feature>
<sequence>MRTIDKGPVTAKRRCGSTERPQRPISRVPKIPIPTSKQNSPRDSKRYSNSFDQSTGVGASQSMPITIDSDHDGEESNTDGDSDAQVSKPRPSMMQNPNRSGSVYSPLRKDRDVHDRPTNMRDARTSRLFSRIKPDTPGPYQYRSLSFESKISPPSCRAAPDDASHLPPYVYREEESNNGMDMTLAEISHFNLRAKVAKLMAVAPALPVRDLYHLIKRTPSLGTETSNQNERSTTHGDDIMVKLDPNDPAFEWDSDEPPPEPAPKSKSKYKKGNKPKSPTKRTKSETNRHPGTGLKRTKSAPANPTHARETSSDRDFIVADNVIHYVLSDSDEEEDIMPSNRNKDSDIEMLDMDDALDLDIDMRSKYRFNAGLLGKKRRKQR</sequence>
<evidence type="ECO:0000313" key="2">
    <source>
        <dbReference type="EMBL" id="KAF1835961.1"/>
    </source>
</evidence>
<feature type="compositionally biased region" description="Polar residues" evidence="1">
    <location>
        <begin position="221"/>
        <end position="231"/>
    </location>
</feature>
<feature type="region of interest" description="Disordered" evidence="1">
    <location>
        <begin position="1"/>
        <end position="143"/>
    </location>
</feature>
<dbReference type="EMBL" id="ML975280">
    <property type="protein sequence ID" value="KAF1835961.1"/>
    <property type="molecule type" value="Genomic_DNA"/>
</dbReference>
<feature type="compositionally biased region" description="Polar residues" evidence="1">
    <location>
        <begin position="93"/>
        <end position="103"/>
    </location>
</feature>
<reference evidence="2" key="1">
    <citation type="submission" date="2020-01" db="EMBL/GenBank/DDBJ databases">
        <authorList>
            <consortium name="DOE Joint Genome Institute"/>
            <person name="Haridas S."/>
            <person name="Albert R."/>
            <person name="Binder M."/>
            <person name="Bloem J."/>
            <person name="Labutti K."/>
            <person name="Salamov A."/>
            <person name="Andreopoulos B."/>
            <person name="Baker S.E."/>
            <person name="Barry K."/>
            <person name="Bills G."/>
            <person name="Bluhm B.H."/>
            <person name="Cannon C."/>
            <person name="Castanera R."/>
            <person name="Culley D.E."/>
            <person name="Daum C."/>
            <person name="Ezra D."/>
            <person name="Gonzalez J.B."/>
            <person name="Henrissat B."/>
            <person name="Kuo A."/>
            <person name="Liang C."/>
            <person name="Lipzen A."/>
            <person name="Lutzoni F."/>
            <person name="Magnuson J."/>
            <person name="Mondo S."/>
            <person name="Nolan M."/>
            <person name="Ohm R."/>
            <person name="Pangilinan J."/>
            <person name="Park H.-J."/>
            <person name="Ramirez L."/>
            <person name="Alfaro M."/>
            <person name="Sun H."/>
            <person name="Tritt A."/>
            <person name="Yoshinaga Y."/>
            <person name="Zwiers L.-H."/>
            <person name="Turgeon B.G."/>
            <person name="Goodwin S.B."/>
            <person name="Spatafora J.W."/>
            <person name="Crous P.W."/>
            <person name="Grigoriev I.V."/>
        </authorList>
    </citation>
    <scope>NUCLEOTIDE SEQUENCE</scope>
    <source>
        <strain evidence="2">P77</strain>
    </source>
</reference>
<accession>A0A6A5KK28</accession>
<feature type="region of interest" description="Disordered" evidence="1">
    <location>
        <begin position="221"/>
        <end position="315"/>
    </location>
</feature>
<dbReference type="OrthoDB" id="3798749at2759"/>
<feature type="compositionally biased region" description="Basic and acidic residues" evidence="1">
    <location>
        <begin position="107"/>
        <end position="125"/>
    </location>
</feature>
<evidence type="ECO:0000313" key="3">
    <source>
        <dbReference type="Proteomes" id="UP000800040"/>
    </source>
</evidence>
<name>A0A6A5KK28_9PLEO</name>
<organism evidence="2 3">
    <name type="scientific">Decorospora gaudefroyi</name>
    <dbReference type="NCBI Taxonomy" id="184978"/>
    <lineage>
        <taxon>Eukaryota</taxon>
        <taxon>Fungi</taxon>
        <taxon>Dikarya</taxon>
        <taxon>Ascomycota</taxon>
        <taxon>Pezizomycotina</taxon>
        <taxon>Dothideomycetes</taxon>
        <taxon>Pleosporomycetidae</taxon>
        <taxon>Pleosporales</taxon>
        <taxon>Pleosporineae</taxon>
        <taxon>Pleosporaceae</taxon>
        <taxon>Decorospora</taxon>
    </lineage>
</organism>
<gene>
    <name evidence="2" type="ORF">BDW02DRAFT_629224</name>
</gene>
<feature type="compositionally biased region" description="Basic residues" evidence="1">
    <location>
        <begin position="265"/>
        <end position="281"/>
    </location>
</feature>
<proteinExistence type="predicted"/>
<feature type="compositionally biased region" description="Basic and acidic residues" evidence="1">
    <location>
        <begin position="232"/>
        <end position="245"/>
    </location>
</feature>